<protein>
    <submittedName>
        <fullName evidence="2">Uncharacterized protein</fullName>
    </submittedName>
</protein>
<feature type="compositionally biased region" description="Polar residues" evidence="1">
    <location>
        <begin position="50"/>
        <end position="63"/>
    </location>
</feature>
<sequence>MEENFVKNSEIRPNKLIFVRIERRESQIHSTIRPQPCCTDFRHDNRQSKPDQLSTQFIQNEEK</sequence>
<evidence type="ECO:0000256" key="1">
    <source>
        <dbReference type="SAM" id="MobiDB-lite"/>
    </source>
</evidence>
<name>A0A0V0RHY0_9BILA</name>
<proteinExistence type="predicted"/>
<dbReference type="EMBL" id="JYDL01000180">
    <property type="protein sequence ID" value="KRX13864.1"/>
    <property type="molecule type" value="Genomic_DNA"/>
</dbReference>
<evidence type="ECO:0000313" key="3">
    <source>
        <dbReference type="Proteomes" id="UP000054630"/>
    </source>
</evidence>
<organism evidence="2 3">
    <name type="scientific">Trichinella nelsoni</name>
    <dbReference type="NCBI Taxonomy" id="6336"/>
    <lineage>
        <taxon>Eukaryota</taxon>
        <taxon>Metazoa</taxon>
        <taxon>Ecdysozoa</taxon>
        <taxon>Nematoda</taxon>
        <taxon>Enoplea</taxon>
        <taxon>Dorylaimia</taxon>
        <taxon>Trichinellida</taxon>
        <taxon>Trichinellidae</taxon>
        <taxon>Trichinella</taxon>
    </lineage>
</organism>
<keyword evidence="3" id="KW-1185">Reference proteome</keyword>
<dbReference type="AlphaFoldDB" id="A0A0V0RHY0"/>
<feature type="compositionally biased region" description="Basic and acidic residues" evidence="1">
    <location>
        <begin position="40"/>
        <end position="49"/>
    </location>
</feature>
<reference evidence="2 3" key="1">
    <citation type="submission" date="2015-01" db="EMBL/GenBank/DDBJ databases">
        <title>Evolution of Trichinella species and genotypes.</title>
        <authorList>
            <person name="Korhonen P.K."/>
            <person name="Edoardo P."/>
            <person name="Giuseppe L.R."/>
            <person name="Gasser R.B."/>
        </authorList>
    </citation>
    <scope>NUCLEOTIDE SEQUENCE [LARGE SCALE GENOMIC DNA]</scope>
    <source>
        <strain evidence="2">ISS37</strain>
    </source>
</reference>
<evidence type="ECO:0000313" key="2">
    <source>
        <dbReference type="EMBL" id="KRX13864.1"/>
    </source>
</evidence>
<accession>A0A0V0RHY0</accession>
<comment type="caution">
    <text evidence="2">The sequence shown here is derived from an EMBL/GenBank/DDBJ whole genome shotgun (WGS) entry which is preliminary data.</text>
</comment>
<feature type="region of interest" description="Disordered" evidence="1">
    <location>
        <begin position="30"/>
        <end position="63"/>
    </location>
</feature>
<dbReference type="Proteomes" id="UP000054630">
    <property type="component" value="Unassembled WGS sequence"/>
</dbReference>
<gene>
    <name evidence="2" type="ORF">T07_8062</name>
</gene>